<organism evidence="2 3">
    <name type="scientific">Zasmidium cellare</name>
    <name type="common">Wine cellar mold</name>
    <name type="synonym">Racodium cellare</name>
    <dbReference type="NCBI Taxonomy" id="395010"/>
    <lineage>
        <taxon>Eukaryota</taxon>
        <taxon>Fungi</taxon>
        <taxon>Dikarya</taxon>
        <taxon>Ascomycota</taxon>
        <taxon>Pezizomycotina</taxon>
        <taxon>Dothideomycetes</taxon>
        <taxon>Dothideomycetidae</taxon>
        <taxon>Mycosphaerellales</taxon>
        <taxon>Mycosphaerellaceae</taxon>
        <taxon>Zasmidium</taxon>
    </lineage>
</organism>
<dbReference type="SUPFAM" id="SSF53335">
    <property type="entry name" value="S-adenosyl-L-methionine-dependent methyltransferases"/>
    <property type="match status" value="1"/>
</dbReference>
<evidence type="ECO:0008006" key="4">
    <source>
        <dbReference type="Google" id="ProtNLM"/>
    </source>
</evidence>
<accession>A0ABR0EY40</accession>
<protein>
    <recommendedName>
        <fullName evidence="4">S-adenosyl-L-methionine-dependent methyltransferase</fullName>
    </recommendedName>
</protein>
<evidence type="ECO:0000256" key="1">
    <source>
        <dbReference type="SAM" id="MobiDB-lite"/>
    </source>
</evidence>
<feature type="compositionally biased region" description="Polar residues" evidence="1">
    <location>
        <begin position="16"/>
        <end position="29"/>
    </location>
</feature>
<dbReference type="Pfam" id="PF13489">
    <property type="entry name" value="Methyltransf_23"/>
    <property type="match status" value="1"/>
</dbReference>
<dbReference type="Gene3D" id="3.40.50.150">
    <property type="entry name" value="Vaccinia Virus protein VP39"/>
    <property type="match status" value="1"/>
</dbReference>
<reference evidence="2 3" key="1">
    <citation type="journal article" date="2023" name="G3 (Bethesda)">
        <title>A chromosome-level genome assembly of Zasmidium syzygii isolated from banana leaves.</title>
        <authorList>
            <person name="van Westerhoven A.C."/>
            <person name="Mehrabi R."/>
            <person name="Talebi R."/>
            <person name="Steentjes M.B.F."/>
            <person name="Corcolon B."/>
            <person name="Chong P.A."/>
            <person name="Kema G.H.J."/>
            <person name="Seidl M.F."/>
        </authorList>
    </citation>
    <scope>NUCLEOTIDE SEQUENCE [LARGE SCALE GENOMIC DNA]</scope>
    <source>
        <strain evidence="2 3">P124</strain>
    </source>
</reference>
<dbReference type="Proteomes" id="UP001305779">
    <property type="component" value="Unassembled WGS sequence"/>
</dbReference>
<dbReference type="InterPro" id="IPR029063">
    <property type="entry name" value="SAM-dependent_MTases_sf"/>
</dbReference>
<comment type="caution">
    <text evidence="2">The sequence shown here is derived from an EMBL/GenBank/DDBJ whole genome shotgun (WGS) entry which is preliminary data.</text>
</comment>
<sequence length="352" mass="39895">MADPEVPSGSEVGASKEQNTSQRDPSQPATAEPAAAVPQDLHEIEDDPDVDSALGADPESDTTSLASTILRHREEFGRTYHKFRGGENDYWGPNDEQQNDQLDIGHHMFLLLLKNKLYLAPIDPEQCHYVLDLGTGTGIWAIDFADAHPNAEVTGVDLSPIQPSWLPPNCHFVIDDITKPWEEPENHFDFIHLRCLYGSVADWPALYKQAFEHATPGGWVQSMEIDIQFASDDNTLGPDHTMLQWSDVFFEAGETMGKTFKVAHNTARWIEDAGFQDIHSQWYKVPVGRWPKDKSMKELGIWNFHYCFEGCEGWALYLLTKVLGWSIDECRVFVAKFRNALKDNKTHAYYLV</sequence>
<proteinExistence type="predicted"/>
<name>A0ABR0EY40_ZASCE</name>
<dbReference type="CDD" id="cd02440">
    <property type="entry name" value="AdoMet_MTases"/>
    <property type="match status" value="1"/>
</dbReference>
<dbReference type="PANTHER" id="PTHR43591">
    <property type="entry name" value="METHYLTRANSFERASE"/>
    <property type="match status" value="1"/>
</dbReference>
<evidence type="ECO:0000313" key="3">
    <source>
        <dbReference type="Proteomes" id="UP001305779"/>
    </source>
</evidence>
<dbReference type="EMBL" id="JAXOVC010000001">
    <property type="protein sequence ID" value="KAK4506294.1"/>
    <property type="molecule type" value="Genomic_DNA"/>
</dbReference>
<evidence type="ECO:0000313" key="2">
    <source>
        <dbReference type="EMBL" id="KAK4506294.1"/>
    </source>
</evidence>
<dbReference type="PANTHER" id="PTHR43591:SF10">
    <property type="entry name" value="ABC TRANSMEMBRANE TYPE-1 DOMAIN-CONTAINING PROTEIN-RELATED"/>
    <property type="match status" value="1"/>
</dbReference>
<feature type="region of interest" description="Disordered" evidence="1">
    <location>
        <begin position="1"/>
        <end position="65"/>
    </location>
</feature>
<gene>
    <name evidence="2" type="ORF">PRZ48_000024</name>
</gene>
<keyword evidence="3" id="KW-1185">Reference proteome</keyword>